<dbReference type="RefSeq" id="WP_033519611.1">
    <property type="nucleotide sequence ID" value="NZ_CAUPKV010000013.1"/>
</dbReference>
<gene>
    <name evidence="2" type="ORF">BSCA_2308</name>
</gene>
<dbReference type="PANTHER" id="PTHR43649">
    <property type="entry name" value="ARABINOSE-BINDING PROTEIN-RELATED"/>
    <property type="match status" value="1"/>
</dbReference>
<dbReference type="Gene3D" id="3.40.190.10">
    <property type="entry name" value="Periplasmic binding protein-like II"/>
    <property type="match status" value="2"/>
</dbReference>
<dbReference type="STRING" id="158787.BSCA_2308"/>
<dbReference type="Proteomes" id="UP000029033">
    <property type="component" value="Unassembled WGS sequence"/>
</dbReference>
<feature type="signal peptide" evidence="1">
    <location>
        <begin position="1"/>
        <end position="26"/>
    </location>
</feature>
<reference evidence="2 3" key="1">
    <citation type="submission" date="2014-03" db="EMBL/GenBank/DDBJ databases">
        <title>Genomics of Bifidobacteria.</title>
        <authorList>
            <person name="Ventura M."/>
            <person name="Milani C."/>
            <person name="Lugli G.A."/>
        </authorList>
    </citation>
    <scope>NUCLEOTIDE SEQUENCE [LARGE SCALE GENOMIC DNA]</scope>
    <source>
        <strain evidence="2 3">LMG 21589</strain>
    </source>
</reference>
<feature type="chain" id="PRO_5001820018" evidence="1">
    <location>
        <begin position="27"/>
        <end position="447"/>
    </location>
</feature>
<name>A0A087DEI0_9BIFI</name>
<dbReference type="InterPro" id="IPR050490">
    <property type="entry name" value="Bact_solute-bd_prot1"/>
</dbReference>
<protein>
    <submittedName>
        <fullName evidence="2">ABC transporter substrate-binding protein</fullName>
    </submittedName>
</protein>
<sequence length="447" mass="48675">MMKSMRTMKKAIAVAAALAMGVGALAACGSSTSGTSESKGKVYYLNFKPEVAEQWQTVAQDYTDETGVEVIVETAASGTYEQTLKSEMAKTDAPTLFQVNGPVGLARWKDYAADMSDTEVYKQLEDQGQALKSDDGSKVLAVPFVMESYGIIYNKDLLNRYFDASWSSVKSLDKLNTFAALKTVADEIQAHKGDLGVKGAFTSAGFDSSSDWRFKTQLADVPLYYEFKDKGLTSQPATIDGTYLDNFKNIFDLYITGSTTDPAQLSSKTGDDANSEFALGEAVFYQNGTWAWTDLNSAGVEADNVGMLPIYIGAPGEENQGLTTGSENYWCINSKASKDDQQATADFLKWMITSDAGKNALATDMGFSTSFKTFDDVSTDNPLIDESKKDVEEGRESVTWVYTMMPSEQWKNDLGSALLEYAQGTGGWDAVRTAFVDGWAKEYAAAQ</sequence>
<comment type="caution">
    <text evidence="2">The sequence shown here is derived from an EMBL/GenBank/DDBJ whole genome shotgun (WGS) entry which is preliminary data.</text>
</comment>
<evidence type="ECO:0000313" key="2">
    <source>
        <dbReference type="EMBL" id="KFI93930.1"/>
    </source>
</evidence>
<dbReference type="GeneID" id="85166651"/>
<dbReference type="eggNOG" id="COG1653">
    <property type="taxonomic scope" value="Bacteria"/>
</dbReference>
<evidence type="ECO:0000313" key="3">
    <source>
        <dbReference type="Proteomes" id="UP000029033"/>
    </source>
</evidence>
<dbReference type="SUPFAM" id="SSF53850">
    <property type="entry name" value="Periplasmic binding protein-like II"/>
    <property type="match status" value="1"/>
</dbReference>
<evidence type="ECO:0000256" key="1">
    <source>
        <dbReference type="SAM" id="SignalP"/>
    </source>
</evidence>
<dbReference type="EMBL" id="JGZO01000011">
    <property type="protein sequence ID" value="KFI93930.1"/>
    <property type="molecule type" value="Genomic_DNA"/>
</dbReference>
<dbReference type="AlphaFoldDB" id="A0A087DEI0"/>
<dbReference type="Pfam" id="PF13416">
    <property type="entry name" value="SBP_bac_8"/>
    <property type="match status" value="1"/>
</dbReference>
<organism evidence="2 3">
    <name type="scientific">Bifidobacterium scardovii</name>
    <dbReference type="NCBI Taxonomy" id="158787"/>
    <lineage>
        <taxon>Bacteria</taxon>
        <taxon>Bacillati</taxon>
        <taxon>Actinomycetota</taxon>
        <taxon>Actinomycetes</taxon>
        <taxon>Bifidobacteriales</taxon>
        <taxon>Bifidobacteriaceae</taxon>
        <taxon>Bifidobacterium</taxon>
    </lineage>
</organism>
<dbReference type="PROSITE" id="PS51257">
    <property type="entry name" value="PROKAR_LIPOPROTEIN"/>
    <property type="match status" value="1"/>
</dbReference>
<dbReference type="InterPro" id="IPR006059">
    <property type="entry name" value="SBP"/>
</dbReference>
<dbReference type="OrthoDB" id="9763054at2"/>
<proteinExistence type="predicted"/>
<keyword evidence="3" id="KW-1185">Reference proteome</keyword>
<dbReference type="PANTHER" id="PTHR43649:SF12">
    <property type="entry name" value="DIACETYLCHITOBIOSE BINDING PROTEIN DASA"/>
    <property type="match status" value="1"/>
</dbReference>
<accession>A0A087DEI0</accession>
<keyword evidence="1" id="KW-0732">Signal</keyword>